<evidence type="ECO:0000313" key="1">
    <source>
        <dbReference type="EMBL" id="CRK84682.1"/>
    </source>
</evidence>
<accession>A0A0U1P3J5</accession>
<dbReference type="STRING" id="1499688.BN000_04728"/>
<reference evidence="2" key="1">
    <citation type="submission" date="2015-05" db="EMBL/GenBank/DDBJ databases">
        <authorList>
            <person name="Urmite Genomes"/>
        </authorList>
    </citation>
    <scope>NUCLEOTIDE SEQUENCE [LARGE SCALE GENOMIC DNA]</scope>
    <source>
        <strain evidence="2">LF1</strain>
    </source>
</reference>
<dbReference type="AlphaFoldDB" id="A0A0U1P3J5"/>
<organism evidence="1 2">
    <name type="scientific">Neobacillus massiliamazoniensis</name>
    <dbReference type="NCBI Taxonomy" id="1499688"/>
    <lineage>
        <taxon>Bacteria</taxon>
        <taxon>Bacillati</taxon>
        <taxon>Bacillota</taxon>
        <taxon>Bacilli</taxon>
        <taxon>Bacillales</taxon>
        <taxon>Bacillaceae</taxon>
        <taxon>Neobacillus</taxon>
    </lineage>
</organism>
<dbReference type="EMBL" id="CVRB01000005">
    <property type="protein sequence ID" value="CRK84682.1"/>
    <property type="molecule type" value="Genomic_DNA"/>
</dbReference>
<sequence length="34" mass="4063">MFLYFQIFINEVKKLIKIVDFANKLLVALELYGK</sequence>
<dbReference type="Proteomes" id="UP000199087">
    <property type="component" value="Unassembled WGS sequence"/>
</dbReference>
<gene>
    <name evidence="1" type="ORF">BN000_04728</name>
</gene>
<keyword evidence="2" id="KW-1185">Reference proteome</keyword>
<protein>
    <submittedName>
        <fullName evidence="1">Uncharacterized protein</fullName>
    </submittedName>
</protein>
<name>A0A0U1P3J5_9BACI</name>
<evidence type="ECO:0000313" key="2">
    <source>
        <dbReference type="Proteomes" id="UP000199087"/>
    </source>
</evidence>
<proteinExistence type="predicted"/>